<protein>
    <submittedName>
        <fullName evidence="1">Uncharacterized protein</fullName>
    </submittedName>
</protein>
<gene>
    <name evidence="1" type="ORF">BDZ83DRAFT_658093</name>
</gene>
<dbReference type="Proteomes" id="UP001244207">
    <property type="component" value="Unassembled WGS sequence"/>
</dbReference>
<dbReference type="GeneID" id="85394907"/>
<comment type="caution">
    <text evidence="1">The sequence shown here is derived from an EMBL/GenBank/DDBJ whole genome shotgun (WGS) entry which is preliminary data.</text>
</comment>
<evidence type="ECO:0000313" key="1">
    <source>
        <dbReference type="EMBL" id="KAK1705466.1"/>
    </source>
</evidence>
<keyword evidence="2" id="KW-1185">Reference proteome</keyword>
<evidence type="ECO:0000313" key="2">
    <source>
        <dbReference type="Proteomes" id="UP001244207"/>
    </source>
</evidence>
<reference evidence="1" key="1">
    <citation type="submission" date="2021-12" db="EMBL/GenBank/DDBJ databases">
        <title>Comparative genomics, transcriptomics and evolutionary studies reveal genomic signatures of adaptation to plant cell wall in hemibiotrophic fungi.</title>
        <authorList>
            <consortium name="DOE Joint Genome Institute"/>
            <person name="Baroncelli R."/>
            <person name="Diaz J.F."/>
            <person name="Benocci T."/>
            <person name="Peng M."/>
            <person name="Battaglia E."/>
            <person name="Haridas S."/>
            <person name="Andreopoulos W."/>
            <person name="Labutti K."/>
            <person name="Pangilinan J."/>
            <person name="Floch G.L."/>
            <person name="Makela M.R."/>
            <person name="Henrissat B."/>
            <person name="Grigoriev I.V."/>
            <person name="Crouch J.A."/>
            <person name="De Vries R.P."/>
            <person name="Sukno S.A."/>
            <person name="Thon M.R."/>
        </authorList>
    </citation>
    <scope>NUCLEOTIDE SEQUENCE</scope>
    <source>
        <strain evidence="1">CBS 112980</strain>
    </source>
</reference>
<dbReference type="AlphaFoldDB" id="A0AAD8X877"/>
<proteinExistence type="predicted"/>
<dbReference type="EMBL" id="JAHMHS010000242">
    <property type="protein sequence ID" value="KAK1705466.1"/>
    <property type="molecule type" value="Genomic_DNA"/>
</dbReference>
<dbReference type="RefSeq" id="XP_060357622.1">
    <property type="nucleotide sequence ID" value="XM_060511008.1"/>
</dbReference>
<organism evidence="1 2">
    <name type="scientific">Glomerella acutata</name>
    <name type="common">Colletotrichum acutatum</name>
    <dbReference type="NCBI Taxonomy" id="27357"/>
    <lineage>
        <taxon>Eukaryota</taxon>
        <taxon>Fungi</taxon>
        <taxon>Dikarya</taxon>
        <taxon>Ascomycota</taxon>
        <taxon>Pezizomycotina</taxon>
        <taxon>Sordariomycetes</taxon>
        <taxon>Hypocreomycetidae</taxon>
        <taxon>Glomerellales</taxon>
        <taxon>Glomerellaceae</taxon>
        <taxon>Colletotrichum</taxon>
        <taxon>Colletotrichum acutatum species complex</taxon>
    </lineage>
</organism>
<sequence length="175" mass="20009">MSPVHIPTILRWPILSRIIAVFPRYLFVFTTKDCLFQYDFASGGVCGIVLGTYLMGRERFALTHVAHVAHVKFAVMAKFLPIPSSHSAASLVHVGGRPLDRRWVWEFVRVSECEERHSSSRTKVVRPSQTALQSRQLSRLVGDKVVPPLRLAYFSFRSVWLYSYTTYEVQTCCSQ</sequence>
<name>A0AAD8X877_GLOAC</name>
<accession>A0AAD8X877</accession>